<accession>A0A9P0NJ95</accession>
<dbReference type="PROSITE" id="PS51746">
    <property type="entry name" value="PPM_2"/>
    <property type="match status" value="1"/>
</dbReference>
<dbReference type="AlphaFoldDB" id="A0A9P0NJ95"/>
<dbReference type="Pfam" id="PF00481">
    <property type="entry name" value="PP2C"/>
    <property type="match status" value="2"/>
</dbReference>
<feature type="region of interest" description="Disordered" evidence="10">
    <location>
        <begin position="511"/>
        <end position="545"/>
    </location>
</feature>
<evidence type="ECO:0000256" key="7">
    <source>
        <dbReference type="ARBA" id="ARBA00022912"/>
    </source>
</evidence>
<reference evidence="12" key="1">
    <citation type="submission" date="2022-02" db="EMBL/GenBank/DDBJ databases">
        <authorList>
            <person name="King R."/>
        </authorList>
    </citation>
    <scope>NUCLEOTIDE SEQUENCE</scope>
</reference>
<dbReference type="Gene3D" id="3.60.40.10">
    <property type="entry name" value="PPM-type phosphatase domain"/>
    <property type="match status" value="2"/>
</dbReference>
<keyword evidence="8" id="KW-0464">Manganese</keyword>
<evidence type="ECO:0000313" key="13">
    <source>
        <dbReference type="Proteomes" id="UP001154329"/>
    </source>
</evidence>
<evidence type="ECO:0000256" key="3">
    <source>
        <dbReference type="ARBA" id="ARBA00013081"/>
    </source>
</evidence>
<reference evidence="12" key="2">
    <citation type="submission" date="2022-10" db="EMBL/GenBank/DDBJ databases">
        <authorList>
            <consortium name="ENA_rothamsted_submissions"/>
            <consortium name="culmorum"/>
            <person name="King R."/>
        </authorList>
    </citation>
    <scope>NUCLEOTIDE SEQUENCE</scope>
</reference>
<keyword evidence="6" id="KW-0460">Magnesium</keyword>
<dbReference type="InterPro" id="IPR000222">
    <property type="entry name" value="PP2C_BS"/>
</dbReference>
<feature type="compositionally biased region" description="Low complexity" evidence="10">
    <location>
        <begin position="215"/>
        <end position="232"/>
    </location>
</feature>
<evidence type="ECO:0000313" key="12">
    <source>
        <dbReference type="EMBL" id="CAH1721614.1"/>
    </source>
</evidence>
<keyword evidence="5 9" id="KW-0378">Hydrolase</keyword>
<organism evidence="12 13">
    <name type="scientific">Aphis gossypii</name>
    <name type="common">Cotton aphid</name>
    <dbReference type="NCBI Taxonomy" id="80765"/>
    <lineage>
        <taxon>Eukaryota</taxon>
        <taxon>Metazoa</taxon>
        <taxon>Ecdysozoa</taxon>
        <taxon>Arthropoda</taxon>
        <taxon>Hexapoda</taxon>
        <taxon>Insecta</taxon>
        <taxon>Pterygota</taxon>
        <taxon>Neoptera</taxon>
        <taxon>Paraneoptera</taxon>
        <taxon>Hemiptera</taxon>
        <taxon>Sternorrhyncha</taxon>
        <taxon>Aphidomorpha</taxon>
        <taxon>Aphidoidea</taxon>
        <taxon>Aphididae</taxon>
        <taxon>Aphidini</taxon>
        <taxon>Aphis</taxon>
        <taxon>Aphis</taxon>
    </lineage>
</organism>
<dbReference type="GO" id="GO:0046872">
    <property type="term" value="F:metal ion binding"/>
    <property type="evidence" value="ECO:0007669"/>
    <property type="project" value="UniProtKB-KW"/>
</dbReference>
<dbReference type="InterPro" id="IPR001932">
    <property type="entry name" value="PPM-type_phosphatase-like_dom"/>
</dbReference>
<evidence type="ECO:0000256" key="6">
    <source>
        <dbReference type="ARBA" id="ARBA00022842"/>
    </source>
</evidence>
<feature type="compositionally biased region" description="Acidic residues" evidence="10">
    <location>
        <begin position="267"/>
        <end position="289"/>
    </location>
</feature>
<dbReference type="InterPro" id="IPR036457">
    <property type="entry name" value="PPM-type-like_dom_sf"/>
</dbReference>
<feature type="domain" description="PPM-type phosphatase" evidence="11">
    <location>
        <begin position="23"/>
        <end position="510"/>
    </location>
</feature>
<evidence type="ECO:0000259" key="11">
    <source>
        <dbReference type="PROSITE" id="PS51746"/>
    </source>
</evidence>
<dbReference type="EMBL" id="OU899035">
    <property type="protein sequence ID" value="CAH1721614.1"/>
    <property type="molecule type" value="Genomic_DNA"/>
</dbReference>
<evidence type="ECO:0000256" key="8">
    <source>
        <dbReference type="ARBA" id="ARBA00023211"/>
    </source>
</evidence>
<keyword evidence="7 9" id="KW-0904">Protein phosphatase</keyword>
<feature type="compositionally biased region" description="Basic and acidic residues" evidence="10">
    <location>
        <begin position="165"/>
        <end position="177"/>
    </location>
</feature>
<dbReference type="PANTHER" id="PTHR13832">
    <property type="entry name" value="PROTEIN PHOSPHATASE 2C"/>
    <property type="match status" value="1"/>
</dbReference>
<dbReference type="SMART" id="SM00332">
    <property type="entry name" value="PP2Cc"/>
    <property type="match status" value="1"/>
</dbReference>
<dbReference type="EC" id="3.1.3.16" evidence="3"/>
<gene>
    <name evidence="12" type="ORF">APHIGO_LOCUS4465</name>
</gene>
<feature type="region of interest" description="Disordered" evidence="10">
    <location>
        <begin position="165"/>
        <end position="334"/>
    </location>
</feature>
<evidence type="ECO:0000256" key="10">
    <source>
        <dbReference type="SAM" id="MobiDB-lite"/>
    </source>
</evidence>
<evidence type="ECO:0000256" key="5">
    <source>
        <dbReference type="ARBA" id="ARBA00022801"/>
    </source>
</evidence>
<dbReference type="InterPro" id="IPR015655">
    <property type="entry name" value="PP2C"/>
</dbReference>
<evidence type="ECO:0000256" key="9">
    <source>
        <dbReference type="RuleBase" id="RU003465"/>
    </source>
</evidence>
<keyword evidence="13" id="KW-1185">Reference proteome</keyword>
<name>A0A9P0NJ95_APHGO</name>
<dbReference type="SUPFAM" id="SSF81606">
    <property type="entry name" value="PP2C-like"/>
    <property type="match status" value="1"/>
</dbReference>
<evidence type="ECO:0000256" key="4">
    <source>
        <dbReference type="ARBA" id="ARBA00022723"/>
    </source>
</evidence>
<proteinExistence type="inferred from homology"/>
<dbReference type="PROSITE" id="PS01032">
    <property type="entry name" value="PPM_1"/>
    <property type="match status" value="1"/>
</dbReference>
<comment type="similarity">
    <text evidence="2 9">Belongs to the PP2C family.</text>
</comment>
<feature type="compositionally biased region" description="Basic and acidic residues" evidence="10">
    <location>
        <begin position="528"/>
        <end position="545"/>
    </location>
</feature>
<dbReference type="GO" id="GO:0004722">
    <property type="term" value="F:protein serine/threonine phosphatase activity"/>
    <property type="evidence" value="ECO:0007669"/>
    <property type="project" value="UniProtKB-EC"/>
</dbReference>
<dbReference type="CDD" id="cd00143">
    <property type="entry name" value="PP2Cc"/>
    <property type="match status" value="1"/>
</dbReference>
<dbReference type="PANTHER" id="PTHR13832:SF803">
    <property type="entry name" value="PROTEIN PHOSPHATASE 1G"/>
    <property type="match status" value="1"/>
</dbReference>
<dbReference type="Proteomes" id="UP001154329">
    <property type="component" value="Chromosome 2"/>
</dbReference>
<evidence type="ECO:0000256" key="1">
    <source>
        <dbReference type="ARBA" id="ARBA00001936"/>
    </source>
</evidence>
<protein>
    <recommendedName>
        <fullName evidence="3">protein-serine/threonine phosphatase</fullName>
        <ecNumber evidence="3">3.1.3.16</ecNumber>
    </recommendedName>
</protein>
<evidence type="ECO:0000256" key="2">
    <source>
        <dbReference type="ARBA" id="ARBA00006702"/>
    </source>
</evidence>
<sequence>MGTYLSKPVTDKESHDTDNDWLSCGSSSMQGWRESQEDAHNCLLDFDKKVALFAVYDGHGGAEVAQYAAENLPALVKNTLYDNQDFEQALIKAFMDFDDSLIEFPVVEKLVALREDVSEECADEEEEREELNELYEEAKMPIEDIILKYKNKIIENMDKKKEKEMKELEDAKEKETEDAAITRNDACGSSSSSSNITVTDDKTNVGNGIDECKSKASAAESSSSAKVNSSSNDDADDKNSEAECGPSSSNGFNGVEQLPPSLCIINDDSEDDTDVDDDDDDYDDGDVAIDPELLREKYNLESDSDSDVEEEDEEEEEDELSMDRFSEDEDKPGKDSGCTAVMALLVNNKLYVANAGDSRCVVSVGGKAHDMSKDHKPEDEPELKRINKAGGRVSSDGRVNGGLNLSRALGDHNYKKNKDLPNTEQMITALPDVTVLDITPDDNNFIVLACDGIWNSLSSQEVVDFISERINKPDTKLSSICEELFEQCLAPNTLSDGTGCDNMTCIIVKLKQKQKRSRSDEEDNSEGGEYKKQKSEDSIESESVH</sequence>
<comment type="cofactor">
    <cofactor evidence="1">
        <name>Mn(2+)</name>
        <dbReference type="ChEBI" id="CHEBI:29035"/>
    </cofactor>
</comment>
<feature type="compositionally biased region" description="Acidic residues" evidence="10">
    <location>
        <begin position="302"/>
        <end position="330"/>
    </location>
</feature>
<keyword evidence="4" id="KW-0479">Metal-binding</keyword>